<dbReference type="RefSeq" id="WP_208845673.1">
    <property type="nucleotide sequence ID" value="NZ_JAGGDJ010000001.1"/>
</dbReference>
<keyword evidence="3" id="KW-1185">Reference proteome</keyword>
<dbReference type="InterPro" id="IPR021729">
    <property type="entry name" value="DUF3298"/>
</dbReference>
<sequence>MNGYDVRLAQLAAAHLPAGAELVWIDKPYPHAAVCAADLNGDRRPEIAAAYRANGENRLLVLHYRNGAWTEACRARGLGYGVSLFGALPVTRAGRPNLTVGWQLEGGYTKPSVYEWSQGGLRDAAPPDMFCNHMEAADMPGFRGTDGKAELALWTHVAGGAYRVDVVGWTNGAFAPARESYAHYYPGVARYHEALTRQDPGNAFYWYYLAEAQCLAGLPEPALASVRRALGCALPPSREEMLDLERGLLAMLEPDADSRAAGLYPASVKTVGGLRWGYIDEAGNMTVPPRFDDANDFQPNGLAVVAERGKYGLIDASANYVVKPVYDSVSDFSEGRATVIDADGFKLIDERGRVLTKRAYPFIAGMRDGRAMFYVMPEGGASRYGYLDAQGAEIIPARFAEAYDFEDGKALVKIADNEYALIDRDGTRLATYAYPYVGPPGDGLLAFQKEANGKYGYLDERGTIVIQPAYTSALPFQNGRAIVNTAEDFKDSYGIIDKQGRFIVQAGYNDIRDLGQDRFALGTAIDPEQPFIGSRYAIADRGGKRLTDFLYRDVGEFKNGLASAEDASETYFVDRSGKPAPGHPRVAGSGTLTMEPGGLIKAYVDSRLSYLRRDGRIAWKQNTVIPLRPPYAVKELKFKPNRDYLVYYPQVEGMADRTAERSVNEKLKTMSQVKPVPADEQLGYTYSGDFEVAFYKQQLLELDLTGYNFPFGAAHGMPTKTYAIVDLTDGRMFALKDLFKPGSDYVKVLSGIVGKQIKEDPQYSYVFPDAYKGIAPDQPFYVTENALHLYFAPYDIAPYSAGFPTFTIPFTQVGQILDTNGPFWKAFHA</sequence>
<feature type="domain" description="DUF3298" evidence="1">
    <location>
        <begin position="736"/>
        <end position="810"/>
    </location>
</feature>
<dbReference type="Proteomes" id="UP000670947">
    <property type="component" value="Unassembled WGS sequence"/>
</dbReference>
<dbReference type="SUPFAM" id="SSF69360">
    <property type="entry name" value="Cell wall binding repeat"/>
    <property type="match status" value="1"/>
</dbReference>
<dbReference type="Pfam" id="PF11738">
    <property type="entry name" value="DUF3298"/>
    <property type="match status" value="1"/>
</dbReference>
<evidence type="ECO:0000259" key="1">
    <source>
        <dbReference type="Pfam" id="PF11738"/>
    </source>
</evidence>
<evidence type="ECO:0000313" key="3">
    <source>
        <dbReference type="Proteomes" id="UP000670947"/>
    </source>
</evidence>
<reference evidence="2 3" key="1">
    <citation type="submission" date="2021-03" db="EMBL/GenBank/DDBJ databases">
        <title>Paenibacillus artemisicola MWE-103 whole genome sequence.</title>
        <authorList>
            <person name="Ham Y.J."/>
        </authorList>
    </citation>
    <scope>NUCLEOTIDE SEQUENCE [LARGE SCALE GENOMIC DNA]</scope>
    <source>
        <strain evidence="2 3">MWE-103</strain>
    </source>
</reference>
<dbReference type="InterPro" id="IPR032774">
    <property type="entry name" value="WG_beta_rep"/>
</dbReference>
<dbReference type="Pfam" id="PF14903">
    <property type="entry name" value="WG_beta_rep"/>
    <property type="match status" value="4"/>
</dbReference>
<evidence type="ECO:0000313" key="2">
    <source>
        <dbReference type="EMBL" id="MBO7742699.1"/>
    </source>
</evidence>
<accession>A0ABS3W317</accession>
<gene>
    <name evidence="2" type="ORF">I8J29_00730</name>
</gene>
<dbReference type="PANTHER" id="PTHR37841">
    <property type="entry name" value="GLR2918 PROTEIN"/>
    <property type="match status" value="1"/>
</dbReference>
<dbReference type="Gene3D" id="3.30.565.40">
    <property type="entry name" value="Fervidobacterium nodosum Rt17-B1 like"/>
    <property type="match status" value="1"/>
</dbReference>
<name>A0ABS3W317_9BACL</name>
<dbReference type="Gene3D" id="3.90.640.20">
    <property type="entry name" value="Heat-shock cognate protein, ATPase"/>
    <property type="match status" value="1"/>
</dbReference>
<protein>
    <submittedName>
        <fullName evidence="2">WG repeat-containing protein</fullName>
    </submittedName>
</protein>
<dbReference type="EMBL" id="JAGGDJ010000001">
    <property type="protein sequence ID" value="MBO7742699.1"/>
    <property type="molecule type" value="Genomic_DNA"/>
</dbReference>
<dbReference type="PANTHER" id="PTHR37841:SF1">
    <property type="entry name" value="DUF3298 DOMAIN-CONTAINING PROTEIN"/>
    <property type="match status" value="1"/>
</dbReference>
<dbReference type="InterPro" id="IPR037126">
    <property type="entry name" value="PdaC/RsiV-like_sf"/>
</dbReference>
<organism evidence="2 3">
    <name type="scientific">Paenibacillus artemisiicola</name>
    <dbReference type="NCBI Taxonomy" id="1172618"/>
    <lineage>
        <taxon>Bacteria</taxon>
        <taxon>Bacillati</taxon>
        <taxon>Bacillota</taxon>
        <taxon>Bacilli</taxon>
        <taxon>Bacillales</taxon>
        <taxon>Paenibacillaceae</taxon>
        <taxon>Paenibacillus</taxon>
    </lineage>
</organism>
<comment type="caution">
    <text evidence="2">The sequence shown here is derived from an EMBL/GenBank/DDBJ whole genome shotgun (WGS) entry which is preliminary data.</text>
</comment>
<proteinExistence type="predicted"/>